<dbReference type="SMART" id="SM00408">
    <property type="entry name" value="IGc2"/>
    <property type="match status" value="1"/>
</dbReference>
<dbReference type="InterPro" id="IPR013783">
    <property type="entry name" value="Ig-like_fold"/>
</dbReference>
<feature type="domain" description="Ig-like" evidence="11">
    <location>
        <begin position="113"/>
        <end position="271"/>
    </location>
</feature>
<dbReference type="InterPro" id="IPR047012">
    <property type="entry name" value="ICAM_VCAM"/>
</dbReference>
<evidence type="ECO:0000256" key="9">
    <source>
        <dbReference type="ARBA" id="ARBA00023180"/>
    </source>
</evidence>
<keyword evidence="13" id="KW-1185">Reference proteome</keyword>
<protein>
    <recommendedName>
        <fullName evidence="11">Ig-like domain-containing protein</fullName>
    </recommendedName>
</protein>
<keyword evidence="5" id="KW-0130">Cell adhesion</keyword>
<sequence>FFVGFFCWGFEFKQSLPSRLPEDHTCADRPAFTPSHLVVKFGDAFSVTCTVCLSCAETLKFERALGSHKIHGNTLEWTVKNMTEWDPQTTCYYDYSEEESCCSVLPVTVYSPPDSVSISFVDHSGPMSEGRPYTLQCKVQNVAPVKNLTVTFYKGQTALGQQQSNNTNKKPVSETFTLDIRPSKEDDGVQFWCEAKLELGPEGPKPPPVVESQRVSATVRCESAFNVPSAKRGRFTSNHLVIESVTPEDEGQYVCTASNTMGKATLTYKVTVQGELVLPNQVLNSSLLVCGANKRR</sequence>
<dbReference type="InParanoid" id="A0A665SY63"/>
<evidence type="ECO:0000256" key="7">
    <source>
        <dbReference type="ARBA" id="ARBA00023136"/>
    </source>
</evidence>
<evidence type="ECO:0000256" key="1">
    <source>
        <dbReference type="ARBA" id="ARBA00004479"/>
    </source>
</evidence>
<evidence type="ECO:0000256" key="8">
    <source>
        <dbReference type="ARBA" id="ARBA00023157"/>
    </source>
</evidence>
<dbReference type="Gene3D" id="2.60.40.10">
    <property type="entry name" value="Immunoglobulins"/>
    <property type="match status" value="3"/>
</dbReference>
<dbReference type="Proteomes" id="UP000472264">
    <property type="component" value="Chromosome 1"/>
</dbReference>
<dbReference type="InterPro" id="IPR003598">
    <property type="entry name" value="Ig_sub2"/>
</dbReference>
<keyword evidence="2" id="KW-0812">Transmembrane</keyword>
<keyword evidence="3" id="KW-0732">Signal</keyword>
<reference evidence="12" key="1">
    <citation type="submission" date="2021-04" db="EMBL/GenBank/DDBJ databases">
        <authorList>
            <consortium name="Wellcome Sanger Institute Data Sharing"/>
        </authorList>
    </citation>
    <scope>NUCLEOTIDE SEQUENCE [LARGE SCALE GENOMIC DNA]</scope>
</reference>
<keyword evidence="8" id="KW-1015">Disulfide bond</keyword>
<dbReference type="PRINTS" id="PR01472">
    <property type="entry name" value="ICAMVCAM1"/>
</dbReference>
<dbReference type="InterPro" id="IPR013098">
    <property type="entry name" value="Ig_I-set"/>
</dbReference>
<keyword evidence="10" id="KW-0393">Immunoglobulin domain</keyword>
<reference evidence="12" key="3">
    <citation type="submission" date="2025-09" db="UniProtKB">
        <authorList>
            <consortium name="Ensembl"/>
        </authorList>
    </citation>
    <scope>IDENTIFICATION</scope>
</reference>
<accession>A0A665SY63</accession>
<keyword evidence="4" id="KW-0677">Repeat</keyword>
<keyword evidence="7" id="KW-0472">Membrane</keyword>
<evidence type="ECO:0000259" key="11">
    <source>
        <dbReference type="PROSITE" id="PS50835"/>
    </source>
</evidence>
<evidence type="ECO:0000256" key="3">
    <source>
        <dbReference type="ARBA" id="ARBA00022729"/>
    </source>
</evidence>
<evidence type="ECO:0000313" key="13">
    <source>
        <dbReference type="Proteomes" id="UP000472264"/>
    </source>
</evidence>
<comment type="subcellular location">
    <subcellularLocation>
        <location evidence="1">Membrane</location>
        <topology evidence="1">Single-pass type I membrane protein</topology>
    </subcellularLocation>
</comment>
<dbReference type="GO" id="GO:0016020">
    <property type="term" value="C:membrane"/>
    <property type="evidence" value="ECO:0007669"/>
    <property type="project" value="UniProtKB-SubCell"/>
</dbReference>
<evidence type="ECO:0000313" key="12">
    <source>
        <dbReference type="Ensembl" id="ENSENLP00000002315.1"/>
    </source>
</evidence>
<dbReference type="GO" id="GO:0098609">
    <property type="term" value="P:cell-cell adhesion"/>
    <property type="evidence" value="ECO:0007669"/>
    <property type="project" value="InterPro"/>
</dbReference>
<evidence type="ECO:0000256" key="5">
    <source>
        <dbReference type="ARBA" id="ARBA00022889"/>
    </source>
</evidence>
<dbReference type="InterPro" id="IPR007110">
    <property type="entry name" value="Ig-like_dom"/>
</dbReference>
<reference evidence="12" key="2">
    <citation type="submission" date="2025-08" db="UniProtKB">
        <authorList>
            <consortium name="Ensembl"/>
        </authorList>
    </citation>
    <scope>IDENTIFICATION</scope>
</reference>
<proteinExistence type="predicted"/>
<name>A0A665SY63_ECHNA</name>
<keyword evidence="9" id="KW-0325">Glycoprotein</keyword>
<dbReference type="InterPro" id="IPR003599">
    <property type="entry name" value="Ig_sub"/>
</dbReference>
<dbReference type="InterPro" id="IPR036179">
    <property type="entry name" value="Ig-like_dom_sf"/>
</dbReference>
<evidence type="ECO:0000256" key="10">
    <source>
        <dbReference type="ARBA" id="ARBA00023319"/>
    </source>
</evidence>
<keyword evidence="6" id="KW-1133">Transmembrane helix</keyword>
<dbReference type="AlphaFoldDB" id="A0A665SY63"/>
<dbReference type="PANTHER" id="PTHR13771:SF9">
    <property type="entry name" value="INTERCELLULAR ADHESION MOLECULE 5"/>
    <property type="match status" value="1"/>
</dbReference>
<dbReference type="SUPFAM" id="SSF48726">
    <property type="entry name" value="Immunoglobulin"/>
    <property type="match status" value="2"/>
</dbReference>
<dbReference type="PANTHER" id="PTHR13771">
    <property type="entry name" value="INTERCELLULAR ADHESION MOLECULE"/>
    <property type="match status" value="1"/>
</dbReference>
<dbReference type="Pfam" id="PF07679">
    <property type="entry name" value="I-set"/>
    <property type="match status" value="1"/>
</dbReference>
<dbReference type="Ensembl" id="ENSENLT00000002490.1">
    <property type="protein sequence ID" value="ENSENLP00000002315.1"/>
    <property type="gene ID" value="ENSENLG00000001211.1"/>
</dbReference>
<organism evidence="12 13">
    <name type="scientific">Echeneis naucrates</name>
    <name type="common">Live sharksucker</name>
    <dbReference type="NCBI Taxonomy" id="173247"/>
    <lineage>
        <taxon>Eukaryota</taxon>
        <taxon>Metazoa</taxon>
        <taxon>Chordata</taxon>
        <taxon>Craniata</taxon>
        <taxon>Vertebrata</taxon>
        <taxon>Euteleostomi</taxon>
        <taxon>Actinopterygii</taxon>
        <taxon>Neopterygii</taxon>
        <taxon>Teleostei</taxon>
        <taxon>Neoteleostei</taxon>
        <taxon>Acanthomorphata</taxon>
        <taxon>Carangaria</taxon>
        <taxon>Carangiformes</taxon>
        <taxon>Echeneidae</taxon>
        <taxon>Echeneis</taxon>
    </lineage>
</organism>
<dbReference type="GO" id="GO:0005178">
    <property type="term" value="F:integrin binding"/>
    <property type="evidence" value="ECO:0007669"/>
    <property type="project" value="InterPro"/>
</dbReference>
<evidence type="ECO:0000256" key="4">
    <source>
        <dbReference type="ARBA" id="ARBA00022737"/>
    </source>
</evidence>
<evidence type="ECO:0000256" key="2">
    <source>
        <dbReference type="ARBA" id="ARBA00022692"/>
    </source>
</evidence>
<dbReference type="SMART" id="SM00409">
    <property type="entry name" value="IG"/>
    <property type="match status" value="1"/>
</dbReference>
<dbReference type="OMA" id="RCESAFN"/>
<dbReference type="InterPro" id="IPR003987">
    <property type="entry name" value="ICAM_VCAM_N"/>
</dbReference>
<dbReference type="PROSITE" id="PS50835">
    <property type="entry name" value="IG_LIKE"/>
    <property type="match status" value="1"/>
</dbReference>
<evidence type="ECO:0000256" key="6">
    <source>
        <dbReference type="ARBA" id="ARBA00022989"/>
    </source>
</evidence>